<evidence type="ECO:0000259" key="5">
    <source>
        <dbReference type="PROSITE" id="PS50930"/>
    </source>
</evidence>
<feature type="domain" description="HTH LytTR-type" evidence="5">
    <location>
        <begin position="128"/>
        <end position="233"/>
    </location>
</feature>
<dbReference type="Gene3D" id="3.40.50.2300">
    <property type="match status" value="1"/>
</dbReference>
<dbReference type="PANTHER" id="PTHR37299">
    <property type="entry name" value="TRANSCRIPTIONAL REGULATOR-RELATED"/>
    <property type="match status" value="1"/>
</dbReference>
<dbReference type="Gene3D" id="2.40.50.1020">
    <property type="entry name" value="LytTr DNA-binding domain"/>
    <property type="match status" value="1"/>
</dbReference>
<dbReference type="Proteomes" id="UP000070456">
    <property type="component" value="Unassembled WGS sequence"/>
</dbReference>
<dbReference type="STRING" id="520762.AN619_30200"/>
<gene>
    <name evidence="6" type="primary">natR_3</name>
    <name evidence="6" type="ORF">AN619_30200</name>
</gene>
<dbReference type="EMBL" id="LOEE01000087">
    <property type="protein sequence ID" value="KXG73652.1"/>
    <property type="molecule type" value="Genomic_DNA"/>
</dbReference>
<name>A0A140KZC7_9FIRM</name>
<comment type="caution">
    <text evidence="6">The sequence shown here is derived from an EMBL/GenBank/DDBJ whole genome shotgun (WGS) entry which is preliminary data.</text>
</comment>
<dbReference type="InterPro" id="IPR011006">
    <property type="entry name" value="CheY-like_superfamily"/>
</dbReference>
<dbReference type="PANTHER" id="PTHR37299:SF1">
    <property type="entry name" value="STAGE 0 SPORULATION PROTEIN A HOMOLOG"/>
    <property type="match status" value="1"/>
</dbReference>
<sequence>MGLRVILAEDDHVLAKDLLKQLSAIAGIEVIYMADNGVELLSAVRIFRPEIIIADIDMPAMTGMEAARIIREELPDTEIIFVTSYDMYIKEAVSIYASDYIEKPLNIRRLEETLNRLIRKLSSSQTQLQFHSERGIELINANDIYMVEAFRKRSIIYTFYGDLIIHHSLKEVEDMLTHKIFFKSSRSYIINIQKIASIMPLTRASFQVAFKGKDFKAQLSKERLGELRQKLNS</sequence>
<dbReference type="SUPFAM" id="SSF52172">
    <property type="entry name" value="CheY-like"/>
    <property type="match status" value="1"/>
</dbReference>
<dbReference type="AlphaFoldDB" id="A0A140KZC7"/>
<dbReference type="SMART" id="SM00850">
    <property type="entry name" value="LytTR"/>
    <property type="match status" value="1"/>
</dbReference>
<dbReference type="InterPro" id="IPR046947">
    <property type="entry name" value="LytR-like"/>
</dbReference>
<evidence type="ECO:0000256" key="1">
    <source>
        <dbReference type="ARBA" id="ARBA00018672"/>
    </source>
</evidence>
<reference evidence="6 7" key="1">
    <citation type="submission" date="2015-12" db="EMBL/GenBank/DDBJ databases">
        <title>Draft genome sequence of the thermoanaerobe Thermotalea metallivorans, an isolate from the runoff channel of the Great Artesian Basin, Australia.</title>
        <authorList>
            <person name="Patel B.K."/>
        </authorList>
    </citation>
    <scope>NUCLEOTIDE SEQUENCE [LARGE SCALE GENOMIC DNA]</scope>
    <source>
        <strain evidence="6 7">B2-1</strain>
    </source>
</reference>
<feature type="domain" description="Response regulatory" evidence="4">
    <location>
        <begin position="4"/>
        <end position="118"/>
    </location>
</feature>
<evidence type="ECO:0000256" key="2">
    <source>
        <dbReference type="ARBA" id="ARBA00024867"/>
    </source>
</evidence>
<evidence type="ECO:0000313" key="7">
    <source>
        <dbReference type="Proteomes" id="UP000070456"/>
    </source>
</evidence>
<protein>
    <recommendedName>
        <fullName evidence="1">Stage 0 sporulation protein A homolog</fullName>
    </recommendedName>
</protein>
<dbReference type="Pfam" id="PF04397">
    <property type="entry name" value="LytTR"/>
    <property type="match status" value="1"/>
</dbReference>
<keyword evidence="3" id="KW-0597">Phosphoprotein</keyword>
<evidence type="ECO:0000259" key="4">
    <source>
        <dbReference type="PROSITE" id="PS50110"/>
    </source>
</evidence>
<dbReference type="PROSITE" id="PS50930">
    <property type="entry name" value="HTH_LYTTR"/>
    <property type="match status" value="1"/>
</dbReference>
<proteinExistence type="predicted"/>
<dbReference type="SMART" id="SM00448">
    <property type="entry name" value="REC"/>
    <property type="match status" value="1"/>
</dbReference>
<comment type="function">
    <text evidence="2">May play the central regulatory role in sporulation. It may be an element of the effector pathway responsible for the activation of sporulation genes in response to nutritional stress. Spo0A may act in concert with spo0H (a sigma factor) to control the expression of some genes that are critical to the sporulation process.</text>
</comment>
<keyword evidence="7" id="KW-1185">Reference proteome</keyword>
<dbReference type="PROSITE" id="PS50110">
    <property type="entry name" value="RESPONSE_REGULATORY"/>
    <property type="match status" value="1"/>
</dbReference>
<dbReference type="InterPro" id="IPR007492">
    <property type="entry name" value="LytTR_DNA-bd_dom"/>
</dbReference>
<dbReference type="RefSeq" id="WP_068558092.1">
    <property type="nucleotide sequence ID" value="NZ_LOEE01000087.1"/>
</dbReference>
<dbReference type="OrthoDB" id="9809318at2"/>
<feature type="modified residue" description="4-aspartylphosphate" evidence="3">
    <location>
        <position position="55"/>
    </location>
</feature>
<evidence type="ECO:0000256" key="3">
    <source>
        <dbReference type="PROSITE-ProRule" id="PRU00169"/>
    </source>
</evidence>
<accession>A0A140KZC7</accession>
<evidence type="ECO:0000313" key="6">
    <source>
        <dbReference type="EMBL" id="KXG73652.1"/>
    </source>
</evidence>
<dbReference type="Pfam" id="PF00072">
    <property type="entry name" value="Response_reg"/>
    <property type="match status" value="1"/>
</dbReference>
<dbReference type="GO" id="GO:0000156">
    <property type="term" value="F:phosphorelay response regulator activity"/>
    <property type="evidence" value="ECO:0007669"/>
    <property type="project" value="InterPro"/>
</dbReference>
<organism evidence="6 7">
    <name type="scientific">Thermotalea metallivorans</name>
    <dbReference type="NCBI Taxonomy" id="520762"/>
    <lineage>
        <taxon>Bacteria</taxon>
        <taxon>Bacillati</taxon>
        <taxon>Bacillota</taxon>
        <taxon>Clostridia</taxon>
        <taxon>Peptostreptococcales</taxon>
        <taxon>Thermotaleaceae</taxon>
        <taxon>Thermotalea</taxon>
    </lineage>
</organism>
<dbReference type="GO" id="GO:0003677">
    <property type="term" value="F:DNA binding"/>
    <property type="evidence" value="ECO:0007669"/>
    <property type="project" value="InterPro"/>
</dbReference>
<dbReference type="InterPro" id="IPR001789">
    <property type="entry name" value="Sig_transdc_resp-reg_receiver"/>
</dbReference>